<dbReference type="RefSeq" id="XP_064770417.1">
    <property type="nucleotide sequence ID" value="XM_064913894.1"/>
</dbReference>
<evidence type="ECO:0000313" key="3">
    <source>
        <dbReference type="Proteomes" id="UP001498771"/>
    </source>
</evidence>
<dbReference type="Proteomes" id="UP001498771">
    <property type="component" value="Unassembled WGS sequence"/>
</dbReference>
<evidence type="ECO:0000313" key="2">
    <source>
        <dbReference type="EMBL" id="KAK7207384.1"/>
    </source>
</evidence>
<dbReference type="GeneID" id="90039406"/>
<feature type="domain" description="Metallo-beta-lactamase" evidence="1">
    <location>
        <begin position="28"/>
        <end position="229"/>
    </location>
</feature>
<dbReference type="PANTHER" id="PTHR42951:SF4">
    <property type="entry name" value="ACYL-COENZYME A THIOESTERASE MBLAC2"/>
    <property type="match status" value="1"/>
</dbReference>
<dbReference type="InterPro" id="IPR001279">
    <property type="entry name" value="Metallo-B-lactamas"/>
</dbReference>
<dbReference type="PANTHER" id="PTHR42951">
    <property type="entry name" value="METALLO-BETA-LACTAMASE DOMAIN-CONTAINING"/>
    <property type="match status" value="1"/>
</dbReference>
<dbReference type="SMART" id="SM00849">
    <property type="entry name" value="Lactamase_B"/>
    <property type="match status" value="1"/>
</dbReference>
<dbReference type="EMBL" id="JBBJBU010000001">
    <property type="protein sequence ID" value="KAK7207384.1"/>
    <property type="molecule type" value="Genomic_DNA"/>
</dbReference>
<gene>
    <name evidence="2" type="ORF">BZA70DRAFT_286743</name>
</gene>
<comment type="caution">
    <text evidence="2">The sequence shown here is derived from an EMBL/GenBank/DDBJ whole genome shotgun (WGS) entry which is preliminary data.</text>
</comment>
<dbReference type="Pfam" id="PF00753">
    <property type="entry name" value="Lactamase_B"/>
    <property type="match status" value="1"/>
</dbReference>
<keyword evidence="3" id="KW-1185">Reference proteome</keyword>
<protein>
    <submittedName>
        <fullName evidence="2">Beta-lactamase-like protein</fullName>
    </submittedName>
</protein>
<name>A0ABR1FC15_9ASCO</name>
<sequence>MAEETSCFTWTKLNSTIYRIMQNDKMGDEPFIYVKVYPTLLLIVDTGSGPDFAKDTTVTEKSIRSFIEKHLAAEGRLLTADGEKKQYLIFITHTHYDHIGGMFEFPEADIFVSGNSQEYVLKDLGCNSLCCAVSMPTPKFEVHHWLEQNEKLVYKGIDLKIEALLTPGHTPDEIALYDEEEKVFFSGDSVYEKVPIYMIETSNMADFGKSLDFMLEYVQKKNAELSGTRITTAAGHVTDSADTETLLVELKECFYDMLKGKCKLTKQENMRGKNVLTFMNETKNVGYLIIDAKLKEGLKHFGYEMELPEPLAADAPAKTFE</sequence>
<reference evidence="2 3" key="1">
    <citation type="submission" date="2024-03" db="EMBL/GenBank/DDBJ databases">
        <title>Genome-scale model development and genomic sequencing of the oleaginous clade Lipomyces.</title>
        <authorList>
            <consortium name="Lawrence Berkeley National Laboratory"/>
            <person name="Czajka J.J."/>
            <person name="Han Y."/>
            <person name="Kim J."/>
            <person name="Mondo S.J."/>
            <person name="Hofstad B.A."/>
            <person name="Robles A."/>
            <person name="Haridas S."/>
            <person name="Riley R."/>
            <person name="LaButti K."/>
            <person name="Pangilinan J."/>
            <person name="Andreopoulos W."/>
            <person name="Lipzen A."/>
            <person name="Yan J."/>
            <person name="Wang M."/>
            <person name="Ng V."/>
            <person name="Grigoriev I.V."/>
            <person name="Spatafora J.W."/>
            <person name="Magnuson J.K."/>
            <person name="Baker S.E."/>
            <person name="Pomraning K.R."/>
        </authorList>
    </citation>
    <scope>NUCLEOTIDE SEQUENCE [LARGE SCALE GENOMIC DNA]</scope>
    <source>
        <strain evidence="2 3">Phaff 52-87</strain>
    </source>
</reference>
<proteinExistence type="predicted"/>
<accession>A0ABR1FC15</accession>
<evidence type="ECO:0000259" key="1">
    <source>
        <dbReference type="SMART" id="SM00849"/>
    </source>
</evidence>
<dbReference type="InterPro" id="IPR050855">
    <property type="entry name" value="NDM-1-like"/>
</dbReference>
<dbReference type="InterPro" id="IPR036866">
    <property type="entry name" value="RibonucZ/Hydroxyglut_hydro"/>
</dbReference>
<dbReference type="Gene3D" id="3.60.15.10">
    <property type="entry name" value="Ribonuclease Z/Hydroxyacylglutathione hydrolase-like"/>
    <property type="match status" value="1"/>
</dbReference>
<organism evidence="2 3">
    <name type="scientific">Myxozyma melibiosi</name>
    <dbReference type="NCBI Taxonomy" id="54550"/>
    <lineage>
        <taxon>Eukaryota</taxon>
        <taxon>Fungi</taxon>
        <taxon>Dikarya</taxon>
        <taxon>Ascomycota</taxon>
        <taxon>Saccharomycotina</taxon>
        <taxon>Lipomycetes</taxon>
        <taxon>Lipomycetales</taxon>
        <taxon>Lipomycetaceae</taxon>
        <taxon>Myxozyma</taxon>
    </lineage>
</organism>
<dbReference type="SUPFAM" id="SSF56281">
    <property type="entry name" value="Metallo-hydrolase/oxidoreductase"/>
    <property type="match status" value="1"/>
</dbReference>